<dbReference type="PANTHER" id="PTHR31297:SF41">
    <property type="entry name" value="ENDOGLUCANASE, PUTATIVE (AFU_ORTHOLOGUE AFUA_5G01830)-RELATED"/>
    <property type="match status" value="1"/>
</dbReference>
<keyword evidence="5" id="KW-0119">Carbohydrate metabolism</keyword>
<evidence type="ECO:0000256" key="10">
    <source>
        <dbReference type="SAM" id="SignalP"/>
    </source>
</evidence>
<proteinExistence type="inferred from homology"/>
<evidence type="ECO:0000313" key="13">
    <source>
        <dbReference type="Proteomes" id="UP000689129"/>
    </source>
</evidence>
<feature type="compositionally biased region" description="Low complexity" evidence="9">
    <location>
        <begin position="62"/>
        <end position="121"/>
    </location>
</feature>
<keyword evidence="8" id="KW-0624">Polysaccharide degradation</keyword>
<evidence type="ECO:0000256" key="4">
    <source>
        <dbReference type="ARBA" id="ARBA00023001"/>
    </source>
</evidence>
<keyword evidence="3" id="KW-0378">Hydrolase</keyword>
<dbReference type="GO" id="GO:0071555">
    <property type="term" value="P:cell wall organization"/>
    <property type="evidence" value="ECO:0007669"/>
    <property type="project" value="UniProtKB-KW"/>
</dbReference>
<evidence type="ECO:0000256" key="7">
    <source>
        <dbReference type="ARBA" id="ARBA00023316"/>
    </source>
</evidence>
<evidence type="ECO:0000256" key="2">
    <source>
        <dbReference type="ARBA" id="ARBA00022729"/>
    </source>
</evidence>
<dbReference type="Pfam" id="PF03442">
    <property type="entry name" value="CBM_X2"/>
    <property type="match status" value="1"/>
</dbReference>
<dbReference type="PROSITE" id="PS51164">
    <property type="entry name" value="CBM1_2"/>
    <property type="match status" value="1"/>
</dbReference>
<keyword evidence="6" id="KW-0326">Glycosidase</keyword>
<dbReference type="Pfam" id="PF00734">
    <property type="entry name" value="CBM_1"/>
    <property type="match status" value="1"/>
</dbReference>
<dbReference type="PROSITE" id="PS00562">
    <property type="entry name" value="CBM1_1"/>
    <property type="match status" value="1"/>
</dbReference>
<dbReference type="OrthoDB" id="412536at2759"/>
<comment type="similarity">
    <text evidence="1">Belongs to the glycosyl hydrolase 5 (cellulase A) family.</text>
</comment>
<evidence type="ECO:0000313" key="12">
    <source>
        <dbReference type="EMBL" id="KAG7134633.1"/>
    </source>
</evidence>
<dbReference type="GO" id="GO:0030245">
    <property type="term" value="P:cellulose catabolic process"/>
    <property type="evidence" value="ECO:0007669"/>
    <property type="project" value="UniProtKB-KW"/>
</dbReference>
<dbReference type="GO" id="GO:0008422">
    <property type="term" value="F:beta-glucosidase activity"/>
    <property type="evidence" value="ECO:0007669"/>
    <property type="project" value="TreeGrafter"/>
</dbReference>
<dbReference type="InterPro" id="IPR005102">
    <property type="entry name" value="Carbo-bd_X2"/>
</dbReference>
<dbReference type="AlphaFoldDB" id="A0A8I3AUH8"/>
<reference evidence="12" key="1">
    <citation type="journal article" date="2021" name="Mol. Plant Pathol.">
        <title>A 20-kb lineage-specific genomic region tames virulence in pathogenic amphidiploid Verticillium longisporum.</title>
        <authorList>
            <person name="Harting R."/>
            <person name="Starke J."/>
            <person name="Kusch H."/>
            <person name="Poggeler S."/>
            <person name="Maurus I."/>
            <person name="Schluter R."/>
            <person name="Landesfeind M."/>
            <person name="Bulla I."/>
            <person name="Nowrousian M."/>
            <person name="de Jonge R."/>
            <person name="Stahlhut G."/>
            <person name="Hoff K.J."/>
            <person name="Asshauer K.P."/>
            <person name="Thurmer A."/>
            <person name="Stanke M."/>
            <person name="Daniel R."/>
            <person name="Morgenstern B."/>
            <person name="Thomma B.P.H.J."/>
            <person name="Kronstad J.W."/>
            <person name="Braus-Stromeyer S.A."/>
            <person name="Braus G.H."/>
        </authorList>
    </citation>
    <scope>NUCLEOTIDE SEQUENCE</scope>
    <source>
        <strain evidence="12">Vl32</strain>
    </source>
</reference>
<comment type="caution">
    <text evidence="12">The sequence shown here is derived from an EMBL/GenBank/DDBJ whole genome shotgun (WGS) entry which is preliminary data.</text>
</comment>
<evidence type="ECO:0000259" key="11">
    <source>
        <dbReference type="PROSITE" id="PS51164"/>
    </source>
</evidence>
<evidence type="ECO:0000256" key="9">
    <source>
        <dbReference type="SAM" id="MobiDB-lite"/>
    </source>
</evidence>
<dbReference type="InterPro" id="IPR050386">
    <property type="entry name" value="Glycosyl_hydrolase_5"/>
</dbReference>
<feature type="domain" description="CBM1" evidence="11">
    <location>
        <begin position="19"/>
        <end position="55"/>
    </location>
</feature>
<dbReference type="PANTHER" id="PTHR31297">
    <property type="entry name" value="GLUCAN ENDO-1,6-BETA-GLUCOSIDASE B"/>
    <property type="match status" value="1"/>
</dbReference>
<keyword evidence="2 10" id="KW-0732">Signal</keyword>
<evidence type="ECO:0000256" key="6">
    <source>
        <dbReference type="ARBA" id="ARBA00023295"/>
    </source>
</evidence>
<dbReference type="GO" id="GO:0030248">
    <property type="term" value="F:cellulose binding"/>
    <property type="evidence" value="ECO:0007669"/>
    <property type="project" value="InterPro"/>
</dbReference>
<gene>
    <name evidence="12" type="ORF">HYQ45_007440</name>
</gene>
<sequence>MKSQIGFAALLALSNQALAQQTAYGQCGGNGWTGLTTCVSGYYCNAYHEWYSQCIPGQAPPGTTTTAPAPPGTTTSTRPATTSTTSRPATTSAGTTSAVTTRVSTTTSSAPPPATTTSAGSCSSAFTSISAADYVDAISLGWNLGNTLDAIPNEGSWNNPPVDDGTFDHIVDAGFKSVRIPVTYTAHLTSGAPNWTVDPVWLQRVSDVIDQALARNLYVITNVHHGTGDLAVIQQRFRAVWVQIAKKLACKSSRVSFESINEPPADNAVDGANVNKFNELFVSAVNEAGGHNAKRVLQLAGGVSDPIKTTHPLNTEPAARWKWTDHLARIATDLGVALIIWDNGLDHLDRNTGVWRDPVSIALIEAAVAGERSSLPDSTEDAGASTQSSSAYLWNKVGNAVADQVLPWLFNGNTLTGITTQTGHALSAGSDYTVSSNAITFKAGFLSDYLGPNVTPGSKANLTLTFSAGAHSNIEVVQWDTPVLVTEPDATPGQDLQIPIQWKGVPVLAAATDGTILFDDWTQWLGPLQRGRLTFNSHYFWEGSNVILRTSAIAAVLELNKAVKFTFEFYPRVAGNSVTYTLDPTDEC</sequence>
<feature type="chain" id="PRO_5034112777" evidence="10">
    <location>
        <begin position="20"/>
        <end position="588"/>
    </location>
</feature>
<feature type="region of interest" description="Disordered" evidence="9">
    <location>
        <begin position="62"/>
        <end position="122"/>
    </location>
</feature>
<dbReference type="GO" id="GO:0009986">
    <property type="term" value="C:cell surface"/>
    <property type="evidence" value="ECO:0007669"/>
    <property type="project" value="TreeGrafter"/>
</dbReference>
<accession>A0A8I3AUH8</accession>
<evidence type="ECO:0000256" key="5">
    <source>
        <dbReference type="ARBA" id="ARBA00023277"/>
    </source>
</evidence>
<dbReference type="InterPro" id="IPR000254">
    <property type="entry name" value="CBD"/>
</dbReference>
<evidence type="ECO:0000256" key="3">
    <source>
        <dbReference type="ARBA" id="ARBA00022801"/>
    </source>
</evidence>
<dbReference type="GO" id="GO:0005576">
    <property type="term" value="C:extracellular region"/>
    <property type="evidence" value="ECO:0007669"/>
    <property type="project" value="InterPro"/>
</dbReference>
<dbReference type="Pfam" id="PF00150">
    <property type="entry name" value="Cellulase"/>
    <property type="match status" value="1"/>
</dbReference>
<dbReference type="SMART" id="SM00236">
    <property type="entry name" value="fCBD"/>
    <property type="match status" value="1"/>
</dbReference>
<protein>
    <submittedName>
        <fullName evidence="12">Endoglucanase B like protein</fullName>
    </submittedName>
</protein>
<evidence type="ECO:0000256" key="8">
    <source>
        <dbReference type="ARBA" id="ARBA00023326"/>
    </source>
</evidence>
<keyword evidence="4" id="KW-0136">Cellulose degradation</keyword>
<keyword evidence="7" id="KW-0961">Cell wall biogenesis/degradation</keyword>
<evidence type="ECO:0000256" key="1">
    <source>
        <dbReference type="ARBA" id="ARBA00005641"/>
    </source>
</evidence>
<organism evidence="12 13">
    <name type="scientific">Verticillium longisporum</name>
    <name type="common">Verticillium dahliae var. longisporum</name>
    <dbReference type="NCBI Taxonomy" id="100787"/>
    <lineage>
        <taxon>Eukaryota</taxon>
        <taxon>Fungi</taxon>
        <taxon>Dikarya</taxon>
        <taxon>Ascomycota</taxon>
        <taxon>Pezizomycotina</taxon>
        <taxon>Sordariomycetes</taxon>
        <taxon>Hypocreomycetidae</taxon>
        <taxon>Glomerellales</taxon>
        <taxon>Plectosphaerellaceae</taxon>
        <taxon>Verticillium</taxon>
    </lineage>
</organism>
<feature type="signal peptide" evidence="10">
    <location>
        <begin position="1"/>
        <end position="19"/>
    </location>
</feature>
<name>A0A8I3AUH8_VERLO</name>
<dbReference type="InterPro" id="IPR001547">
    <property type="entry name" value="Glyco_hydro_5"/>
</dbReference>
<dbReference type="Proteomes" id="UP000689129">
    <property type="component" value="Unassembled WGS sequence"/>
</dbReference>
<dbReference type="EMBL" id="JAEMWZ010000133">
    <property type="protein sequence ID" value="KAG7134633.1"/>
    <property type="molecule type" value="Genomic_DNA"/>
</dbReference>